<dbReference type="InterPro" id="IPR025192">
    <property type="entry name" value="Succ_DH/fum_Rdtase_N"/>
</dbReference>
<feature type="non-terminal residue" evidence="5">
    <location>
        <position position="55"/>
    </location>
</feature>
<dbReference type="InterPro" id="IPR036010">
    <property type="entry name" value="2Fe-2S_ferredoxin-like_sf"/>
</dbReference>
<comment type="cofactor">
    <cofactor evidence="3">
        <name>[2Fe-2S] cluster</name>
        <dbReference type="ChEBI" id="CHEBI:190135"/>
    </cofactor>
</comment>
<evidence type="ECO:0000313" key="6">
    <source>
        <dbReference type="Proteomes" id="UP000748308"/>
    </source>
</evidence>
<dbReference type="EMBL" id="VGIY01000478">
    <property type="protein sequence ID" value="MBM3318766.1"/>
    <property type="molecule type" value="Genomic_DNA"/>
</dbReference>
<evidence type="ECO:0000256" key="1">
    <source>
        <dbReference type="ARBA" id="ARBA00001927"/>
    </source>
</evidence>
<dbReference type="GO" id="GO:0009055">
    <property type="term" value="F:electron transfer activity"/>
    <property type="evidence" value="ECO:0007669"/>
    <property type="project" value="InterPro"/>
</dbReference>
<reference evidence="5" key="1">
    <citation type="submission" date="2019-03" db="EMBL/GenBank/DDBJ databases">
        <title>Lake Tanganyika Metagenome-Assembled Genomes (MAGs).</title>
        <authorList>
            <person name="Tran P."/>
        </authorList>
    </citation>
    <scope>NUCLEOTIDE SEQUENCE</scope>
    <source>
        <strain evidence="5">M_DeepCast_400m_m2_100</strain>
    </source>
</reference>
<name>A0A938BSG5_UNCEI</name>
<dbReference type="Pfam" id="PF13085">
    <property type="entry name" value="Fer2_3"/>
    <property type="match status" value="1"/>
</dbReference>
<comment type="caution">
    <text evidence="5">The sequence shown here is derived from an EMBL/GenBank/DDBJ whole genome shotgun (WGS) entry which is preliminary data.</text>
</comment>
<dbReference type="Proteomes" id="UP000748308">
    <property type="component" value="Unassembled WGS sequence"/>
</dbReference>
<sequence>MQRTIRVYRFNPQADQAPRFDTFTIEVGDTWTVLDALNEIKWHRDGTLTYRRSCR</sequence>
<comment type="similarity">
    <text evidence="2">Belongs to the succinate dehydrogenase/fumarate reductase iron-sulfur protein family.</text>
</comment>
<protein>
    <submittedName>
        <fullName evidence="5">Succinate dehydrogenase</fullName>
    </submittedName>
</protein>
<evidence type="ECO:0000256" key="3">
    <source>
        <dbReference type="ARBA" id="ARBA00034078"/>
    </source>
</evidence>
<dbReference type="SUPFAM" id="SSF54292">
    <property type="entry name" value="2Fe-2S ferredoxin-like"/>
    <property type="match status" value="1"/>
</dbReference>
<gene>
    <name evidence="5" type="ORF">FJY75_13030</name>
</gene>
<dbReference type="GO" id="GO:0051536">
    <property type="term" value="F:iron-sulfur cluster binding"/>
    <property type="evidence" value="ECO:0007669"/>
    <property type="project" value="InterPro"/>
</dbReference>
<dbReference type="InterPro" id="IPR012675">
    <property type="entry name" value="Beta-grasp_dom_sf"/>
</dbReference>
<evidence type="ECO:0000256" key="2">
    <source>
        <dbReference type="ARBA" id="ARBA00009433"/>
    </source>
</evidence>
<accession>A0A938BSG5</accession>
<evidence type="ECO:0000313" key="5">
    <source>
        <dbReference type="EMBL" id="MBM3318766.1"/>
    </source>
</evidence>
<proteinExistence type="inferred from homology"/>
<comment type="cofactor">
    <cofactor evidence="1">
        <name>[3Fe-4S] cluster</name>
        <dbReference type="ChEBI" id="CHEBI:21137"/>
    </cofactor>
</comment>
<organism evidence="5 6">
    <name type="scientific">Eiseniibacteriota bacterium</name>
    <dbReference type="NCBI Taxonomy" id="2212470"/>
    <lineage>
        <taxon>Bacteria</taxon>
        <taxon>Candidatus Eiseniibacteriota</taxon>
    </lineage>
</organism>
<dbReference type="AlphaFoldDB" id="A0A938BSG5"/>
<feature type="domain" description="Succinate dehydogenase/fumarate reductase N-terminal" evidence="4">
    <location>
        <begin position="4"/>
        <end position="55"/>
    </location>
</feature>
<dbReference type="Gene3D" id="3.10.20.30">
    <property type="match status" value="1"/>
</dbReference>
<evidence type="ECO:0000259" key="4">
    <source>
        <dbReference type="Pfam" id="PF13085"/>
    </source>
</evidence>